<feature type="domain" description="UBX" evidence="2">
    <location>
        <begin position="401"/>
        <end position="478"/>
    </location>
</feature>
<dbReference type="SUPFAM" id="SSF46934">
    <property type="entry name" value="UBA-like"/>
    <property type="match status" value="1"/>
</dbReference>
<dbReference type="Gene3D" id="3.10.20.90">
    <property type="entry name" value="Phosphatidylinositol 3-kinase Catalytic Subunit, Chain A, domain 1"/>
    <property type="match status" value="1"/>
</dbReference>
<evidence type="ECO:0000259" key="2">
    <source>
        <dbReference type="PROSITE" id="PS50033"/>
    </source>
</evidence>
<feature type="region of interest" description="Disordered" evidence="1">
    <location>
        <begin position="288"/>
        <end position="307"/>
    </location>
</feature>
<dbReference type="Proteomes" id="UP001642483">
    <property type="component" value="Unassembled WGS sequence"/>
</dbReference>
<protein>
    <recommendedName>
        <fullName evidence="2">UBX domain-containing protein</fullName>
    </recommendedName>
</protein>
<gene>
    <name evidence="3" type="ORF">CVLEPA_LOCUS21474</name>
</gene>
<reference evidence="3 4" key="1">
    <citation type="submission" date="2024-02" db="EMBL/GenBank/DDBJ databases">
        <authorList>
            <person name="Daric V."/>
            <person name="Darras S."/>
        </authorList>
    </citation>
    <scope>NUCLEOTIDE SEQUENCE [LARGE SCALE GENOMIC DNA]</scope>
</reference>
<dbReference type="CDD" id="cd01773">
    <property type="entry name" value="UBX_UBXN7"/>
    <property type="match status" value="1"/>
</dbReference>
<dbReference type="SUPFAM" id="SSF52833">
    <property type="entry name" value="Thioredoxin-like"/>
    <property type="match status" value="1"/>
</dbReference>
<dbReference type="EMBL" id="CAWYQH010000108">
    <property type="protein sequence ID" value="CAK8689472.1"/>
    <property type="molecule type" value="Genomic_DNA"/>
</dbReference>
<organism evidence="3 4">
    <name type="scientific">Clavelina lepadiformis</name>
    <name type="common">Light-bulb sea squirt</name>
    <name type="synonym">Ascidia lepadiformis</name>
    <dbReference type="NCBI Taxonomy" id="159417"/>
    <lineage>
        <taxon>Eukaryota</taxon>
        <taxon>Metazoa</taxon>
        <taxon>Chordata</taxon>
        <taxon>Tunicata</taxon>
        <taxon>Ascidiacea</taxon>
        <taxon>Aplousobranchia</taxon>
        <taxon>Clavelinidae</taxon>
        <taxon>Clavelina</taxon>
    </lineage>
</organism>
<dbReference type="SUPFAM" id="SSF54236">
    <property type="entry name" value="Ubiquitin-like"/>
    <property type="match status" value="1"/>
</dbReference>
<dbReference type="Pfam" id="PF14555">
    <property type="entry name" value="UBA_4"/>
    <property type="match status" value="1"/>
</dbReference>
<dbReference type="Pfam" id="PF00789">
    <property type="entry name" value="UBX"/>
    <property type="match status" value="1"/>
</dbReference>
<dbReference type="InterPro" id="IPR003903">
    <property type="entry name" value="UIM_dom"/>
</dbReference>
<dbReference type="InterPro" id="IPR029071">
    <property type="entry name" value="Ubiquitin-like_domsf"/>
</dbReference>
<comment type="caution">
    <text evidence="3">The sequence shown here is derived from an EMBL/GenBank/DDBJ whole genome shotgun (WGS) entry which is preliminary data.</text>
</comment>
<dbReference type="PROSITE" id="PS50033">
    <property type="entry name" value="UBX"/>
    <property type="match status" value="1"/>
</dbReference>
<dbReference type="InterPro" id="IPR006577">
    <property type="entry name" value="UAS"/>
</dbReference>
<evidence type="ECO:0000256" key="1">
    <source>
        <dbReference type="SAM" id="MobiDB-lite"/>
    </source>
</evidence>
<dbReference type="Gene3D" id="1.10.8.10">
    <property type="entry name" value="DNA helicase RuvA subunit, C-terminal domain"/>
    <property type="match status" value="1"/>
</dbReference>
<dbReference type="PANTHER" id="PTHR23322">
    <property type="entry name" value="FAS-ASSOCIATED PROTEIN"/>
    <property type="match status" value="1"/>
</dbReference>
<dbReference type="InterPro" id="IPR036249">
    <property type="entry name" value="Thioredoxin-like_sf"/>
</dbReference>
<dbReference type="Pfam" id="PF13899">
    <property type="entry name" value="Thioredoxin_7"/>
    <property type="match status" value="1"/>
</dbReference>
<proteinExistence type="predicted"/>
<sequence length="484" mass="54648">MSENLHPLVNEFIAITGSNQNTACHFLEACSNNLQSAVTTFLDGGNVDPSTKDTNSSGVREPIPQKQDVLVDVESYPLHWTHNPRQAKSVFDGFQDKNGEELEDSKQRKKLGDLFRLPMDMIHRGSFQSARDEGVNLHKWVMVNIHNVKEFACQALNRDVWSNKNVKSLVKKHFVFWQVRSDSLEGEKFMMFYSVSNWPYIAVIDPRTGGCLTTWSETTSESFIASVKSFLDEHESLNPALNGKRPVKHSILDETEDSQIAAAIAMSLKETRGRNDGSVDEDTAYLLTQSSTDEDTPKKDKLTSGNTLRASTRKLDCRCSPIDDPDRPVSENGENQTKRKLVKIFPKKRPSEKSDLNHFQPSSKYFKHSINSSIHEDRIDLTHEGCSSLILHNGTSRDEAPVSGKCKIMLRFPDGSRQMITMNASDTIQDFTYVVALKNYDLSCYELLTNFPRRLISSMPSGMTLEYAGLCPQETVFIQEKMES</sequence>
<dbReference type="CDD" id="cd02958">
    <property type="entry name" value="UAS"/>
    <property type="match status" value="1"/>
</dbReference>
<keyword evidence="4" id="KW-1185">Reference proteome</keyword>
<dbReference type="PANTHER" id="PTHR23322:SF6">
    <property type="entry name" value="UBX DOMAIN-CONTAINING PROTEIN 7"/>
    <property type="match status" value="1"/>
</dbReference>
<name>A0ABP0GDK8_CLALP</name>
<dbReference type="PROSITE" id="PS50330">
    <property type="entry name" value="UIM"/>
    <property type="match status" value="1"/>
</dbReference>
<evidence type="ECO:0000313" key="3">
    <source>
        <dbReference type="EMBL" id="CAK8689472.1"/>
    </source>
</evidence>
<dbReference type="InterPro" id="IPR009060">
    <property type="entry name" value="UBA-like_sf"/>
</dbReference>
<dbReference type="Gene3D" id="3.40.30.10">
    <property type="entry name" value="Glutaredoxin"/>
    <property type="match status" value="1"/>
</dbReference>
<dbReference type="SMART" id="SM00594">
    <property type="entry name" value="UAS"/>
    <property type="match status" value="1"/>
</dbReference>
<dbReference type="InterPro" id="IPR050730">
    <property type="entry name" value="UBX_domain-protein"/>
</dbReference>
<evidence type="ECO:0000313" key="4">
    <source>
        <dbReference type="Proteomes" id="UP001642483"/>
    </source>
</evidence>
<dbReference type="SMART" id="SM00166">
    <property type="entry name" value="UBX"/>
    <property type="match status" value="1"/>
</dbReference>
<accession>A0ABP0GDK8</accession>
<dbReference type="InterPro" id="IPR001012">
    <property type="entry name" value="UBX_dom"/>
</dbReference>